<evidence type="ECO:0000256" key="5">
    <source>
        <dbReference type="RuleBase" id="RU367124"/>
    </source>
</evidence>
<evidence type="ECO:0000256" key="4">
    <source>
        <dbReference type="ARBA" id="ARBA00022729"/>
    </source>
</evidence>
<evidence type="ECO:0000313" key="6">
    <source>
        <dbReference type="EMBL" id="GMF17632.1"/>
    </source>
</evidence>
<dbReference type="InterPro" id="IPR031825">
    <property type="entry name" value="RXLR"/>
</dbReference>
<comment type="caution">
    <text evidence="6">The sequence shown here is derived from an EMBL/GenBank/DDBJ whole genome shotgun (WGS) entry which is preliminary data.</text>
</comment>
<comment type="domain">
    <text evidence="5">The RxLR-dEER motif acts to carry the protein into the host cell cytoplasm through binding to cell surface phosphatidylinositol-3-phosphate.</text>
</comment>
<keyword evidence="3 5" id="KW-0964">Secreted</keyword>
<keyword evidence="4 5" id="KW-0732">Signal</keyword>
<organism evidence="6 7">
    <name type="scientific">Phytophthora lilii</name>
    <dbReference type="NCBI Taxonomy" id="2077276"/>
    <lineage>
        <taxon>Eukaryota</taxon>
        <taxon>Sar</taxon>
        <taxon>Stramenopiles</taxon>
        <taxon>Oomycota</taxon>
        <taxon>Peronosporomycetes</taxon>
        <taxon>Peronosporales</taxon>
        <taxon>Peronosporaceae</taxon>
        <taxon>Phytophthora</taxon>
    </lineage>
</organism>
<dbReference type="Pfam" id="PF16810">
    <property type="entry name" value="RXLR"/>
    <property type="match status" value="1"/>
</dbReference>
<reference evidence="6" key="1">
    <citation type="submission" date="2023-04" db="EMBL/GenBank/DDBJ databases">
        <title>Phytophthora lilii NBRC 32176.</title>
        <authorList>
            <person name="Ichikawa N."/>
            <person name="Sato H."/>
            <person name="Tonouchi N."/>
        </authorList>
    </citation>
    <scope>NUCLEOTIDE SEQUENCE</scope>
    <source>
        <strain evidence="6">NBRC 32176</strain>
    </source>
</reference>
<evidence type="ECO:0000256" key="3">
    <source>
        <dbReference type="ARBA" id="ARBA00022525"/>
    </source>
</evidence>
<comment type="subcellular location">
    <subcellularLocation>
        <location evidence="1 5">Secreted</location>
    </subcellularLocation>
</comment>
<keyword evidence="7" id="KW-1185">Reference proteome</keyword>
<evidence type="ECO:0000256" key="2">
    <source>
        <dbReference type="ARBA" id="ARBA00010400"/>
    </source>
</evidence>
<feature type="signal peptide" evidence="5">
    <location>
        <begin position="1"/>
        <end position="21"/>
    </location>
</feature>
<name>A0A9W6WU64_9STRA</name>
<evidence type="ECO:0000313" key="7">
    <source>
        <dbReference type="Proteomes" id="UP001165083"/>
    </source>
</evidence>
<feature type="chain" id="PRO_5044957432" description="RxLR effector protein" evidence="5">
    <location>
        <begin position="22"/>
        <end position="131"/>
    </location>
</feature>
<proteinExistence type="inferred from homology"/>
<dbReference type="Proteomes" id="UP001165083">
    <property type="component" value="Unassembled WGS sequence"/>
</dbReference>
<dbReference type="EMBL" id="BSXW01000289">
    <property type="protein sequence ID" value="GMF17632.1"/>
    <property type="molecule type" value="Genomic_DNA"/>
</dbReference>
<sequence length="131" mass="14929">MQLSLRLLLLLIAVLTTSTTADVVLSREKTNAKLVTSDHISLVRSLTAEIKPTEKRALRVNRQNGNYESALDRDYEERGFGEWVLKLGQRVKQAISRRVLNKLLDNYSKYETFGNKVVMAAYKKKEEGVDT</sequence>
<comment type="function">
    <text evidence="5">Effector that suppresses plant defense responses during pathogen infection.</text>
</comment>
<dbReference type="AlphaFoldDB" id="A0A9W6WU64"/>
<gene>
    <name evidence="6" type="ORF">Plil01_000648200</name>
</gene>
<comment type="similarity">
    <text evidence="2 5">Belongs to the RxLR effector family.</text>
</comment>
<accession>A0A9W6WU64</accession>
<evidence type="ECO:0000256" key="1">
    <source>
        <dbReference type="ARBA" id="ARBA00004613"/>
    </source>
</evidence>
<protein>
    <recommendedName>
        <fullName evidence="5">RxLR effector protein</fullName>
    </recommendedName>
</protein>